<name>A0A069SBU2_PHOVU</name>
<protein>
    <submittedName>
        <fullName evidence="1">Uncharacterized protein</fullName>
    </submittedName>
</protein>
<reference evidence="1 2" key="1">
    <citation type="submission" date="2014-04" db="EMBL/GenBank/DDBJ databases">
        <authorList>
            <person name="Sears C."/>
            <person name="Carroll K."/>
            <person name="Sack B.R."/>
            <person name="Qadri F."/>
            <person name="Myers L.L."/>
            <person name="Chung G.-T."/>
            <person name="Escheverria P."/>
            <person name="Fraser C.M."/>
            <person name="Sadzewicz L."/>
            <person name="Shefchek K.A."/>
            <person name="Tallon L."/>
            <person name="Das S.P."/>
            <person name="Daugherty S."/>
            <person name="Mongodin E.F."/>
        </authorList>
    </citation>
    <scope>NUCLEOTIDE SEQUENCE [LARGE SCALE GENOMIC DNA]</scope>
    <source>
        <strain evidence="1 2">3975 RP4</strain>
    </source>
</reference>
<dbReference type="Proteomes" id="UP000027661">
    <property type="component" value="Unassembled WGS sequence"/>
</dbReference>
<evidence type="ECO:0000313" key="1">
    <source>
        <dbReference type="EMBL" id="KDS50819.1"/>
    </source>
</evidence>
<dbReference type="PATRIC" id="fig|1339352.3.peg.2980"/>
<accession>A0A069SBU2</accession>
<evidence type="ECO:0000313" key="2">
    <source>
        <dbReference type="Proteomes" id="UP000027661"/>
    </source>
</evidence>
<dbReference type="RefSeq" id="WP_005847605.1">
    <property type="nucleotide sequence ID" value="NZ_JNHM01000065.1"/>
</dbReference>
<comment type="caution">
    <text evidence="1">The sequence shown here is derived from an EMBL/GenBank/DDBJ whole genome shotgun (WGS) entry which is preliminary data.</text>
</comment>
<dbReference type="AlphaFoldDB" id="A0A069SBU2"/>
<gene>
    <name evidence="1" type="ORF">M099_3121</name>
</gene>
<sequence>MGNKVVAFIRSNEWFKSTMVEHGTHNGYVAVPSMNKYHGMSYLDINDIDVHGGITFSEPAISGEESIGSKRKINPRYVGKRNPILDNAEFITDNTEIGNDWWIFGFDTFHYGDDKYNWDKQAVIQETMNLMEQIEK</sequence>
<organism evidence="1 2">
    <name type="scientific">Phocaeicola vulgatus str. 3975 RP4</name>
    <dbReference type="NCBI Taxonomy" id="1339352"/>
    <lineage>
        <taxon>Bacteria</taxon>
        <taxon>Pseudomonadati</taxon>
        <taxon>Bacteroidota</taxon>
        <taxon>Bacteroidia</taxon>
        <taxon>Bacteroidales</taxon>
        <taxon>Bacteroidaceae</taxon>
        <taxon>Phocaeicola</taxon>
    </lineage>
</organism>
<dbReference type="EMBL" id="JNHM01000065">
    <property type="protein sequence ID" value="KDS50819.1"/>
    <property type="molecule type" value="Genomic_DNA"/>
</dbReference>
<proteinExistence type="predicted"/>